<dbReference type="NCBIfam" id="NF033510">
    <property type="entry name" value="Ca_tandemer"/>
    <property type="match status" value="5"/>
</dbReference>
<dbReference type="PANTHER" id="PTHR14139">
    <property type="entry name" value="CALSYNTENIN"/>
    <property type="match status" value="1"/>
</dbReference>
<dbReference type="EMBL" id="JACHXD010000002">
    <property type="protein sequence ID" value="MBB3117620.1"/>
    <property type="molecule type" value="Genomic_DNA"/>
</dbReference>
<protein>
    <recommendedName>
        <fullName evidence="6">DUF4347 domain-containing protein</fullName>
    </recommendedName>
</protein>
<dbReference type="InterPro" id="IPR044016">
    <property type="entry name" value="Big_13"/>
</dbReference>
<dbReference type="InterPro" id="IPR015919">
    <property type="entry name" value="Cadherin-like_sf"/>
</dbReference>
<organism evidence="4 5">
    <name type="scientific">Pseudoduganella violacea</name>
    <dbReference type="NCBI Taxonomy" id="1715466"/>
    <lineage>
        <taxon>Bacteria</taxon>
        <taxon>Pseudomonadati</taxon>
        <taxon>Pseudomonadota</taxon>
        <taxon>Betaproteobacteria</taxon>
        <taxon>Burkholderiales</taxon>
        <taxon>Oxalobacteraceae</taxon>
        <taxon>Telluria group</taxon>
        <taxon>Pseudoduganella</taxon>
    </lineage>
</organism>
<dbReference type="Gene3D" id="2.60.40.10">
    <property type="entry name" value="Immunoglobulins"/>
    <property type="match status" value="6"/>
</dbReference>
<feature type="compositionally biased region" description="Polar residues" evidence="1">
    <location>
        <begin position="2072"/>
        <end position="2093"/>
    </location>
</feature>
<feature type="region of interest" description="Disordered" evidence="1">
    <location>
        <begin position="2456"/>
        <end position="2483"/>
    </location>
</feature>
<comment type="caution">
    <text evidence="4">The sequence shown here is derived from an EMBL/GenBank/DDBJ whole genome shotgun (WGS) entry which is preliminary data.</text>
</comment>
<evidence type="ECO:0000313" key="4">
    <source>
        <dbReference type="EMBL" id="MBB3117620.1"/>
    </source>
</evidence>
<dbReference type="GO" id="GO:0016020">
    <property type="term" value="C:membrane"/>
    <property type="evidence" value="ECO:0007669"/>
    <property type="project" value="InterPro"/>
</dbReference>
<feature type="region of interest" description="Disordered" evidence="1">
    <location>
        <begin position="2053"/>
        <end position="2093"/>
    </location>
</feature>
<dbReference type="Proteomes" id="UP000541535">
    <property type="component" value="Unassembled WGS sequence"/>
</dbReference>
<dbReference type="Pfam" id="PF19077">
    <property type="entry name" value="Big_13"/>
    <property type="match status" value="5"/>
</dbReference>
<feature type="domain" description="Bacterial Ig-like" evidence="3">
    <location>
        <begin position="2171"/>
        <end position="2238"/>
    </location>
</feature>
<proteinExistence type="predicted"/>
<evidence type="ECO:0000259" key="2">
    <source>
        <dbReference type="Pfam" id="PF14252"/>
    </source>
</evidence>
<feature type="domain" description="Bacterial Ig-like" evidence="3">
    <location>
        <begin position="1865"/>
        <end position="1963"/>
    </location>
</feature>
<dbReference type="InterPro" id="IPR013783">
    <property type="entry name" value="Ig-like_fold"/>
</dbReference>
<evidence type="ECO:0008006" key="6">
    <source>
        <dbReference type="Google" id="ProtNLM"/>
    </source>
</evidence>
<reference evidence="4 5" key="1">
    <citation type="submission" date="2020-08" db="EMBL/GenBank/DDBJ databases">
        <title>Genomic Encyclopedia of Type Strains, Phase III (KMG-III): the genomes of soil and plant-associated and newly described type strains.</title>
        <authorList>
            <person name="Whitman W."/>
        </authorList>
    </citation>
    <scope>NUCLEOTIDE SEQUENCE [LARGE SCALE GENOMIC DNA]</scope>
    <source>
        <strain evidence="4 5">CECT 8897</strain>
    </source>
</reference>
<evidence type="ECO:0000259" key="3">
    <source>
        <dbReference type="Pfam" id="PF19077"/>
    </source>
</evidence>
<evidence type="ECO:0000256" key="1">
    <source>
        <dbReference type="SAM" id="MobiDB-lite"/>
    </source>
</evidence>
<keyword evidence="5" id="KW-1185">Reference proteome</keyword>
<feature type="domain" description="Bacterial Ig-like" evidence="3">
    <location>
        <begin position="2061"/>
        <end position="2157"/>
    </location>
</feature>
<gene>
    <name evidence="4" type="ORF">FHS03_000646</name>
</gene>
<feature type="domain" description="Bacterial Ig-like" evidence="3">
    <location>
        <begin position="2255"/>
        <end position="2348"/>
    </location>
</feature>
<dbReference type="SUPFAM" id="SSF49313">
    <property type="entry name" value="Cadherin-like"/>
    <property type="match status" value="1"/>
</dbReference>
<dbReference type="InterPro" id="IPR025592">
    <property type="entry name" value="DUF4347"/>
</dbReference>
<sequence length="2689" mass="264134">MGWFTSRTTAPASARPNKTSRLLLQALEPRLMFDGAAVQTAIAALHAEAPHLAPEHGMAPAAAERLAERAAPPAAPAPEKQVVFVDAALANSQALLGQLPPGAEVVLLEAGQDGLAQIAQWAGRHHGYGAMHIVSHGQRAGLVLGGTALNTAALDARQGELAAIGGALRPGGDILLYGCDIGAGAAGAAFVSRLASFSHADVAASTDATGAARLGGNWTLERHSGPVEAAALRLDYPGLLAQPRNGVSDFNMGHGQVIVSGSATDDGLSASDVDGWDFTLKSSSATNCYIGAEALTNQTPMITGVSLDGSPLLYLQVKANNGALFTLTSVDLAMSGLSTGAGGTLRLIGYRNGVAVSGAILALSVTDVYMGGQLVTFNVSNNSAFQGIDAFRVQTDGSFQVTGAFGVDNLTAIDFIPPGPVLTPSGGDSAFSAGTGNAVAVDSGINVSDSSSSTLSSAMVSITGNFHAGQDVLAFNNDNPTLYGNISASYTGGTGVLMLSSSGGTATLAQWQAALRAITYQNTSLSPITGTRTVGFTVDDGSHTSTVVSKGVAVAPNAAPVIGNLHGDSVSYTAGGGPVRLDSGTALTVSDSDTPNFNGGSLMARITGNLRSGEDVLGLDASGAVSLSNGTSAGSIVSVGGVAIGSIASNGDGVGGHDLIVTLNGHASTARVSALAGALTYKDTAGSPNSATRTVQVVLNDGRGQSSAAASVTVAVINAPLLGLSGGSAAFVAGDNSVSTPVLLDGGLTVSDPGSSTLASATVAITGNFRSGEDVLAFANDGAGMGNIVGSYHAATGVLSLSSAGATATLAQWQAALRAVTYTDTQVTPHTATRTLSFQATDGSGNASAVVTRTLTVTATGQTPIATASGGSAAFTGGDNTAGAPVVVDGGITLSDLDNSTLASATAAITGNFRSGEDSLAFSNTSAALYGNIVASYNGASGVLTLTSAGATATLAQWQAALRAVSYRASAAMPDTATRTVSFTVSDGGKTSAAVSRQVTLASVAQSPVLSASGGSTAFASGDNGPATPVAVDSGLSLSDLDSATLASATVAITGNFRGGQDVLAFSNTSAALYGNIAASYASGTGVLTLTSAGATATLAQWQAALRAVSYIDSAATPDTATRTVSFSVNDGGKTSASAAKAVTVSLTSQSPIATTSGGSAAFTSADGAAGSPVAVDGGITLSDLDSTTLASATVAITGNFQSGEDVLAFSNTSAALYGNIAASYNGGTGVLTLASSGATATLAQWQAALRAVSYGDSQAMPHMATRTVSFSVNDGGKTSAAASRQVTLAAAAQTPLLTASAGSTAFASGDNGPAMPVAVDGGLNLSDLDSATLASATVAITGNFHGGEDVLAFSNGNAALYGNISASYDAATGVLSMASSGATATLAQWQAALRAVSYTDSAATPNTAARTVSFSVDDGGKTSASVSKAISISRTDQSPIVSVSGGSAAFVAGDNAASTPVLVDGGLSLSDLDSATLASASVSISGNFRSGQDVLALSHTSAASFGNITASYNSGTGVLSLTSSGATATLAQWQAALRAVSYSNSAVTPDTASRSISFRVNDGGKESAAVSRGLTLAATAQTPLLTGSAGSAAFTAGDGMPAAPVAVDTGLTLSDRDSTTLASARVAITGNFRSGEDVLAFSNTSAASFGNIVASYDGASGVLSLTSSGATATLAQWQAALRAVTYTDSAGTPALATRTVSFAVSDGSKTSAEATRSVTLALPDYTPVLGASGGQASFVVGAAAAPVVVDSGLQVLDRDSATLASAKVAITGNFRAGEDTLSFSNTNATLYGNITASYHAGGGELTLTSSGASASLAQWQAALRAVKYFDSAATPHMATRTVAFSINDGGRTSQVVTRAVALNLPTPQIGGLAAGSDTGASASDGVTANARPILTGSALASATVSVYVDGVLNGTATADGSGAWAYAFPADLLDGSHSVTVKARSGGSDSPVSSALALVIDTMAPASPADLKLTSGTAARPALSGKAEAGSSVSIQIDGVVVGKVQADGAGAWAWQGGSALADGAHSVRAVATDPAGNASAATAELKFTVDTRVPPPPAPPPALDLAPGSDTGSSASDGLTSQNRPTLSGTAQAGSTVTVLVDGAAAGSVRADANGAWRYTLGSALADGAHSIAAVAENAGGKSAPSAALALTIDTAAPGAPAIAGLGANPAQPEFSGSAEANSMVAIYVDHALAGTVQADAGGRWSYRPSGLLGEGAHTVRAVATDAAGNSGAGSAARGWSVDSAPPAIPAGLALAAGADTGGSASDGITRERQPAIVGTAAAGSRVTVSIDGVALGSVVADAQGAWRFRPGAALAEGAHRVTAVAANAAGAVSAASAPLLLTIDTGAPRLLAITPLDATATSAGLLRYEVQFSEAVALAADAFGLLLGGQAQAGIASITPSGEGRYIVQLSASGEGSVALTLRAGGASDLAGNALAQGGGGTAYQLSAPVRPEPQAPLTETRPGAGRPPPGETGGPAQTIAPLAPAVPVIVSGKPALVLEPALAEMGRLPTLSPRPAWGGDRFAGGTRGLVAREVQDLGTRTLAPGQAFEIRLPAGTLGARSAELAPTIHVQLGDGRPLPLWIRFDAKTGRFLGTFPPGWEEDLLLEVRVQDEAGHEHVTRLQLRSGGAVEAKADGGKPAPGKEAHGPQEGKAVPAKAALNEQLRQYGKDAFDQQLAAWLAADEAV</sequence>
<feature type="region of interest" description="Disordered" evidence="1">
    <location>
        <begin position="2628"/>
        <end position="2657"/>
    </location>
</feature>
<dbReference type="PANTHER" id="PTHR14139:SF2">
    <property type="entry name" value="CALSYNTENIN-1"/>
    <property type="match status" value="1"/>
</dbReference>
<dbReference type="RefSeq" id="WP_183439599.1">
    <property type="nucleotide sequence ID" value="NZ_JACHXD010000002.1"/>
</dbReference>
<feature type="compositionally biased region" description="Basic and acidic residues" evidence="1">
    <location>
        <begin position="2635"/>
        <end position="2652"/>
    </location>
</feature>
<name>A0A7W5FSD7_9BURK</name>
<dbReference type="GO" id="GO:0005509">
    <property type="term" value="F:calcium ion binding"/>
    <property type="evidence" value="ECO:0007669"/>
    <property type="project" value="InterPro"/>
</dbReference>
<accession>A0A7W5FSD7</accession>
<evidence type="ECO:0000313" key="5">
    <source>
        <dbReference type="Proteomes" id="UP000541535"/>
    </source>
</evidence>
<feature type="domain" description="Bacterial Ig-like" evidence="3">
    <location>
        <begin position="1980"/>
        <end position="2053"/>
    </location>
</feature>
<dbReference type="Pfam" id="PF14252">
    <property type="entry name" value="DUF4347"/>
    <property type="match status" value="1"/>
</dbReference>
<feature type="domain" description="DUF4347" evidence="2">
    <location>
        <begin position="82"/>
        <end position="230"/>
    </location>
</feature>
<feature type="compositionally biased region" description="Pro residues" evidence="1">
    <location>
        <begin position="2055"/>
        <end position="2064"/>
    </location>
</feature>